<proteinExistence type="inferred from homology"/>
<evidence type="ECO:0000313" key="14">
    <source>
        <dbReference type="EMBL" id="UYV82545.1"/>
    </source>
</evidence>
<evidence type="ECO:0000256" key="6">
    <source>
        <dbReference type="ARBA" id="ARBA00022723"/>
    </source>
</evidence>
<dbReference type="EMBL" id="CP092883">
    <property type="protein sequence ID" value="UYV82545.1"/>
    <property type="molecule type" value="Genomic_DNA"/>
</dbReference>
<dbReference type="PRINTS" id="PR00463">
    <property type="entry name" value="EP450I"/>
</dbReference>
<comment type="cofactor">
    <cofactor evidence="1">
        <name>heme</name>
        <dbReference type="ChEBI" id="CHEBI:30413"/>
    </cofactor>
</comment>
<keyword evidence="9" id="KW-0560">Oxidoreductase</keyword>
<dbReference type="InterPro" id="IPR050476">
    <property type="entry name" value="Insect_CytP450_Detox"/>
</dbReference>
<keyword evidence="8" id="KW-0492">Microsome</keyword>
<keyword evidence="11" id="KW-0503">Monooxygenase</keyword>
<evidence type="ECO:0000256" key="13">
    <source>
        <dbReference type="SAM" id="MobiDB-lite"/>
    </source>
</evidence>
<dbReference type="InterPro" id="IPR036396">
    <property type="entry name" value="Cyt_P450_sf"/>
</dbReference>
<evidence type="ECO:0000256" key="1">
    <source>
        <dbReference type="ARBA" id="ARBA00001971"/>
    </source>
</evidence>
<reference evidence="14 15" key="1">
    <citation type="submission" date="2022-01" db="EMBL/GenBank/DDBJ databases">
        <title>A chromosomal length assembly of Cordylochernes scorpioides.</title>
        <authorList>
            <person name="Zeh D."/>
            <person name="Zeh J."/>
        </authorList>
    </citation>
    <scope>NUCLEOTIDE SEQUENCE [LARGE SCALE GENOMIC DNA]</scope>
    <source>
        <strain evidence="14">IN4F17</strain>
        <tissue evidence="14">Whole Body</tissue>
    </source>
</reference>
<feature type="compositionally biased region" description="Basic and acidic residues" evidence="13">
    <location>
        <begin position="253"/>
        <end position="337"/>
    </location>
</feature>
<evidence type="ECO:0000256" key="12">
    <source>
        <dbReference type="ARBA" id="ARBA00023136"/>
    </source>
</evidence>
<keyword evidence="15" id="KW-1185">Reference proteome</keyword>
<evidence type="ECO:0000256" key="2">
    <source>
        <dbReference type="ARBA" id="ARBA00004174"/>
    </source>
</evidence>
<keyword evidence="10" id="KW-0408">Iron</keyword>
<dbReference type="InterPro" id="IPR001128">
    <property type="entry name" value="Cyt_P450"/>
</dbReference>
<feature type="compositionally biased region" description="Basic and acidic residues" evidence="13">
    <location>
        <begin position="142"/>
        <end position="167"/>
    </location>
</feature>
<dbReference type="InterPro" id="IPR002401">
    <property type="entry name" value="Cyt_P450_E_grp-I"/>
</dbReference>
<keyword evidence="5" id="KW-0349">Heme</keyword>
<evidence type="ECO:0000256" key="11">
    <source>
        <dbReference type="ARBA" id="ARBA00023033"/>
    </source>
</evidence>
<dbReference type="Gene3D" id="1.10.630.10">
    <property type="entry name" value="Cytochrome P450"/>
    <property type="match status" value="1"/>
</dbReference>
<dbReference type="Pfam" id="PF00067">
    <property type="entry name" value="p450"/>
    <property type="match status" value="1"/>
</dbReference>
<dbReference type="Proteomes" id="UP001235939">
    <property type="component" value="Chromosome 21"/>
</dbReference>
<evidence type="ECO:0000256" key="8">
    <source>
        <dbReference type="ARBA" id="ARBA00022848"/>
    </source>
</evidence>
<keyword evidence="6" id="KW-0479">Metal-binding</keyword>
<evidence type="ECO:0000256" key="5">
    <source>
        <dbReference type="ARBA" id="ARBA00022617"/>
    </source>
</evidence>
<organism evidence="14 15">
    <name type="scientific">Cordylochernes scorpioides</name>
    <dbReference type="NCBI Taxonomy" id="51811"/>
    <lineage>
        <taxon>Eukaryota</taxon>
        <taxon>Metazoa</taxon>
        <taxon>Ecdysozoa</taxon>
        <taxon>Arthropoda</taxon>
        <taxon>Chelicerata</taxon>
        <taxon>Arachnida</taxon>
        <taxon>Pseudoscorpiones</taxon>
        <taxon>Cheliferoidea</taxon>
        <taxon>Chernetidae</taxon>
        <taxon>Cordylochernes</taxon>
    </lineage>
</organism>
<sequence>MEDVSRRRREAIRGVFTEVVNDMNTELRNPLIDKSGIYAKFDRLEALYLELVVLNEQYQEILLAKAEATDDEIDKEFEECEVYIMERYYLKARIREMREQDRDAQAKTSQIPPGASSASPNSETNNQKVIKLQTTSTSLSKSPEESMKNEIEGVEKEDSVKTARATEVKPAQAKARMLKEACSAPSIIDIEYEGKRGAMSAIKEKELNVAVKCNKVKDSETAVDSYVGVREAEAKNKAKPDKANLKGDGVNDSEAKPKGEGVKESEVNSKDGDKGDQVKESEGQKAGDEGDGKKDSEDEPKGDGVKDFEDEPKGDGVNDSEARPTGDTESKIKNRGDISRQTVFPGLTKDEIAAQCVLFFMAGYETTASTLSHCVYMLALNPECQDRLAAEVDSALSAEDVTLDYDTVKTLPYLDAVISETLRLLPPATRSVDFLMNKSILAPEQIFLIVCHPQYFIHFVISPAHFEYLPHNLIY</sequence>
<dbReference type="PRINTS" id="PR00385">
    <property type="entry name" value="P450"/>
</dbReference>
<evidence type="ECO:0000256" key="10">
    <source>
        <dbReference type="ARBA" id="ARBA00023004"/>
    </source>
</evidence>
<dbReference type="PANTHER" id="PTHR24292">
    <property type="entry name" value="CYTOCHROME P450"/>
    <property type="match status" value="1"/>
</dbReference>
<feature type="region of interest" description="Disordered" evidence="13">
    <location>
        <begin position="232"/>
        <end position="337"/>
    </location>
</feature>
<comment type="similarity">
    <text evidence="4">Belongs to the cytochrome P450 family.</text>
</comment>
<gene>
    <name evidence="14" type="ORF">LAZ67_21002736</name>
</gene>
<keyword evidence="12" id="KW-0472">Membrane</keyword>
<feature type="compositionally biased region" description="Polar residues" evidence="13">
    <location>
        <begin position="106"/>
        <end position="128"/>
    </location>
</feature>
<protein>
    <submittedName>
        <fullName evidence="14">TBXAS1</fullName>
    </submittedName>
</protein>
<feature type="compositionally biased region" description="Basic and acidic residues" evidence="13">
    <location>
        <begin position="232"/>
        <end position="245"/>
    </location>
</feature>
<feature type="region of interest" description="Disordered" evidence="13">
    <location>
        <begin position="100"/>
        <end position="167"/>
    </location>
</feature>
<comment type="subcellular location">
    <subcellularLocation>
        <location evidence="3">Endoplasmic reticulum membrane</location>
        <topology evidence="3">Peripheral membrane protein</topology>
    </subcellularLocation>
    <subcellularLocation>
        <location evidence="2">Microsome membrane</location>
        <topology evidence="2">Peripheral membrane protein</topology>
    </subcellularLocation>
</comment>
<evidence type="ECO:0000256" key="3">
    <source>
        <dbReference type="ARBA" id="ARBA00004406"/>
    </source>
</evidence>
<evidence type="ECO:0000256" key="7">
    <source>
        <dbReference type="ARBA" id="ARBA00022824"/>
    </source>
</evidence>
<evidence type="ECO:0000256" key="4">
    <source>
        <dbReference type="ARBA" id="ARBA00010617"/>
    </source>
</evidence>
<evidence type="ECO:0000256" key="9">
    <source>
        <dbReference type="ARBA" id="ARBA00023002"/>
    </source>
</evidence>
<dbReference type="PANTHER" id="PTHR24292:SF54">
    <property type="entry name" value="CYP9F3-RELATED"/>
    <property type="match status" value="1"/>
</dbReference>
<keyword evidence="7" id="KW-0256">Endoplasmic reticulum</keyword>
<evidence type="ECO:0000313" key="15">
    <source>
        <dbReference type="Proteomes" id="UP001235939"/>
    </source>
</evidence>
<name>A0ABY6LSR0_9ARAC</name>
<feature type="compositionally biased region" description="Low complexity" evidence="13">
    <location>
        <begin position="131"/>
        <end position="141"/>
    </location>
</feature>
<dbReference type="SUPFAM" id="SSF48264">
    <property type="entry name" value="Cytochrome P450"/>
    <property type="match status" value="1"/>
</dbReference>
<accession>A0ABY6LSR0</accession>